<dbReference type="AlphaFoldDB" id="A0A0L0HA81"/>
<dbReference type="STRING" id="645134.A0A0L0HA81"/>
<dbReference type="InParanoid" id="A0A0L0HA81"/>
<dbReference type="VEuPathDB" id="FungiDB:SPPG_06916"/>
<sequence length="593" mass="64408">MLAAPSRTILERIQDPLENTASLLSEASCLLSTVSSNDASLEPLADWVYSLHPPPDATWIYADALYHAARLKCALGNPLDGIEALFGALFALDAGIGLTRWITHHPERPGDDDDKVLDSILPRGMIVDAEHASAVASVARIAQALGIVMTKAGNARHGLHMHLCATFAFDRLKFNVSHLSHIPLSISEHRKVFLHAIDDALALSDCTELAVELATRWVTLHEVALVEAVRQAQDEGASVDPSACADPESHILAQEALGRALQAFGDLDGAYAAWLRTIDLLQVEWPFGKVDRELQVDPLLLKSIRSHLTECGRSLHYPNCELLNHARAVIKIARQLEQDQPNKSLDPSESARDARLFLAAGSLAYGYALDLAGGSDDASSPPVAVAVPGTGNVLQAEGVVSIRELLEEAVEYLTVALERALADNDTNFARVVALQLAIVQVERRQEPIAHTLLETHSLSRPFLIDLDNSRKNVQSLSPCIPTIEPFLQTVYSSAALKRLLPLAPSPKLPTKKPSKPRMLLSRRSRVNLRVQCTFCCMSSVSEPIKCEICASSGVLVWYCTEECMMAHAGVHKKDCVISGGWVAGPGMFGYGRV</sequence>
<reference evidence="1 2" key="1">
    <citation type="submission" date="2009-08" db="EMBL/GenBank/DDBJ databases">
        <title>The Genome Sequence of Spizellomyces punctatus strain DAOM BR117.</title>
        <authorList>
            <consortium name="The Broad Institute Genome Sequencing Platform"/>
            <person name="Russ C."/>
            <person name="Cuomo C."/>
            <person name="Shea T."/>
            <person name="Young S.K."/>
            <person name="Zeng Q."/>
            <person name="Koehrsen M."/>
            <person name="Haas B."/>
            <person name="Borodovsky M."/>
            <person name="Guigo R."/>
            <person name="Alvarado L."/>
            <person name="Berlin A."/>
            <person name="Bochicchio J."/>
            <person name="Borenstein D."/>
            <person name="Chapman S."/>
            <person name="Chen Z."/>
            <person name="Engels R."/>
            <person name="Freedman E."/>
            <person name="Gellesch M."/>
            <person name="Goldberg J."/>
            <person name="Griggs A."/>
            <person name="Gujja S."/>
            <person name="Heiman D."/>
            <person name="Hepburn T."/>
            <person name="Howarth C."/>
            <person name="Jen D."/>
            <person name="Larson L."/>
            <person name="Lewis B."/>
            <person name="Mehta T."/>
            <person name="Park D."/>
            <person name="Pearson M."/>
            <person name="Roberts A."/>
            <person name="Saif S."/>
            <person name="Shenoy N."/>
            <person name="Sisk P."/>
            <person name="Stolte C."/>
            <person name="Sykes S."/>
            <person name="Thomson T."/>
            <person name="Walk T."/>
            <person name="White J."/>
            <person name="Yandava C."/>
            <person name="Burger G."/>
            <person name="Gray M.W."/>
            <person name="Holland P.W.H."/>
            <person name="King N."/>
            <person name="Lang F.B.F."/>
            <person name="Roger A.J."/>
            <person name="Ruiz-Trillo I."/>
            <person name="Lander E."/>
            <person name="Nusbaum C."/>
        </authorList>
    </citation>
    <scope>NUCLEOTIDE SEQUENCE [LARGE SCALE GENOMIC DNA]</scope>
    <source>
        <strain evidence="1 2">DAOM BR117</strain>
    </source>
</reference>
<evidence type="ECO:0000313" key="1">
    <source>
        <dbReference type="EMBL" id="KNC97926.1"/>
    </source>
</evidence>
<dbReference type="RefSeq" id="XP_016605966.1">
    <property type="nucleotide sequence ID" value="XM_016755108.1"/>
</dbReference>
<accession>A0A0L0HA81</accession>
<gene>
    <name evidence="1" type="ORF">SPPG_06916</name>
</gene>
<dbReference type="Proteomes" id="UP000053201">
    <property type="component" value="Unassembled WGS sequence"/>
</dbReference>
<organism evidence="1 2">
    <name type="scientific">Spizellomyces punctatus (strain DAOM BR117)</name>
    <dbReference type="NCBI Taxonomy" id="645134"/>
    <lineage>
        <taxon>Eukaryota</taxon>
        <taxon>Fungi</taxon>
        <taxon>Fungi incertae sedis</taxon>
        <taxon>Chytridiomycota</taxon>
        <taxon>Chytridiomycota incertae sedis</taxon>
        <taxon>Chytridiomycetes</taxon>
        <taxon>Spizellomycetales</taxon>
        <taxon>Spizellomycetaceae</taxon>
        <taxon>Spizellomyces</taxon>
    </lineage>
</organism>
<dbReference type="SUPFAM" id="SSF144232">
    <property type="entry name" value="HIT/MYND zinc finger-like"/>
    <property type="match status" value="1"/>
</dbReference>
<evidence type="ECO:0000313" key="2">
    <source>
        <dbReference type="Proteomes" id="UP000053201"/>
    </source>
</evidence>
<dbReference type="GeneID" id="27690184"/>
<keyword evidence="2" id="KW-1185">Reference proteome</keyword>
<name>A0A0L0HA81_SPIPD</name>
<protein>
    <submittedName>
        <fullName evidence="1">Uncharacterized protein</fullName>
    </submittedName>
</protein>
<proteinExistence type="predicted"/>
<dbReference type="EMBL" id="KQ257462">
    <property type="protein sequence ID" value="KNC97926.1"/>
    <property type="molecule type" value="Genomic_DNA"/>
</dbReference>
<dbReference type="OrthoDB" id="2140362at2759"/>